<dbReference type="AlphaFoldDB" id="A0A829Y7K7"/>
<dbReference type="CDD" id="cd00093">
    <property type="entry name" value="HTH_XRE"/>
    <property type="match status" value="1"/>
</dbReference>
<dbReference type="Pfam" id="PF01381">
    <property type="entry name" value="HTH_3"/>
    <property type="match status" value="1"/>
</dbReference>
<comment type="caution">
    <text evidence="3">The sequence shown here is derived from an EMBL/GenBank/DDBJ whole genome shotgun (WGS) entry which is preliminary data.</text>
</comment>
<gene>
    <name evidence="3" type="ORF">GCM10011487_12540</name>
</gene>
<dbReference type="SMART" id="SM00530">
    <property type="entry name" value="HTH_XRE"/>
    <property type="match status" value="1"/>
</dbReference>
<keyword evidence="4" id="KW-1185">Reference proteome</keyword>
<keyword evidence="1" id="KW-0238">DNA-binding</keyword>
<proteinExistence type="predicted"/>
<dbReference type="PROSITE" id="PS50943">
    <property type="entry name" value="HTH_CROC1"/>
    <property type="match status" value="1"/>
</dbReference>
<dbReference type="PANTHER" id="PTHR46558">
    <property type="entry name" value="TRACRIPTIONAL REGULATORY PROTEIN-RELATED-RELATED"/>
    <property type="match status" value="1"/>
</dbReference>
<dbReference type="EMBL" id="BLJN01000001">
    <property type="protein sequence ID" value="GFE79254.1"/>
    <property type="molecule type" value="Genomic_DNA"/>
</dbReference>
<dbReference type="GO" id="GO:0003677">
    <property type="term" value="F:DNA binding"/>
    <property type="evidence" value="ECO:0007669"/>
    <property type="project" value="UniProtKB-KW"/>
</dbReference>
<dbReference type="InterPro" id="IPR001387">
    <property type="entry name" value="Cro/C1-type_HTH"/>
</dbReference>
<protein>
    <recommendedName>
        <fullName evidence="2">HTH cro/C1-type domain-containing protein</fullName>
    </recommendedName>
</protein>
<dbReference type="Proteomes" id="UP000445000">
    <property type="component" value="Unassembled WGS sequence"/>
</dbReference>
<evidence type="ECO:0000313" key="4">
    <source>
        <dbReference type="Proteomes" id="UP000445000"/>
    </source>
</evidence>
<reference evidence="4" key="1">
    <citation type="submission" date="2020-01" db="EMBL/GenBank/DDBJ databases">
        <title>'Steroidobacter agaridevorans' sp. nov., agar-degrading bacteria isolated from rhizosphere soils.</title>
        <authorList>
            <person name="Ikenaga M."/>
            <person name="Kataoka M."/>
            <person name="Murouchi A."/>
            <person name="Katsuragi S."/>
            <person name="Sakai M."/>
        </authorList>
    </citation>
    <scope>NUCLEOTIDE SEQUENCE [LARGE SCALE GENOMIC DNA]</scope>
    <source>
        <strain evidence="4">YU21-B</strain>
    </source>
</reference>
<accession>A0A829Y7K7</accession>
<sequence length="141" mass="15935">MSDAPASRKSTIKADSRAYFAALGRRITQLRKSRGYTQAEFARALGVSQQAVFAYELGDRRASVMIVERIATLYRISVDEVIGRVPERKPPPNRRLSPRAMRHAERLQGLSKTAQRFIIRQIDCLEEIGRAAKREPPGQVK</sequence>
<evidence type="ECO:0000313" key="3">
    <source>
        <dbReference type="EMBL" id="GFE79254.1"/>
    </source>
</evidence>
<dbReference type="Gene3D" id="1.10.260.40">
    <property type="entry name" value="lambda repressor-like DNA-binding domains"/>
    <property type="match status" value="1"/>
</dbReference>
<dbReference type="SUPFAM" id="SSF47413">
    <property type="entry name" value="lambda repressor-like DNA-binding domains"/>
    <property type="match status" value="1"/>
</dbReference>
<dbReference type="InterPro" id="IPR010982">
    <property type="entry name" value="Lambda_DNA-bd_dom_sf"/>
</dbReference>
<feature type="domain" description="HTH cro/C1-type" evidence="2">
    <location>
        <begin position="27"/>
        <end position="81"/>
    </location>
</feature>
<evidence type="ECO:0000259" key="2">
    <source>
        <dbReference type="PROSITE" id="PS50943"/>
    </source>
</evidence>
<dbReference type="RefSeq" id="WP_157994538.1">
    <property type="nucleotide sequence ID" value="NZ_BLJN01000001.1"/>
</dbReference>
<dbReference type="PANTHER" id="PTHR46558:SF11">
    <property type="entry name" value="HTH-TYPE TRANSCRIPTIONAL REGULATOR XRE"/>
    <property type="match status" value="1"/>
</dbReference>
<organism evidence="3 4">
    <name type="scientific">Steroidobacter agaridevorans</name>
    <dbReference type="NCBI Taxonomy" id="2695856"/>
    <lineage>
        <taxon>Bacteria</taxon>
        <taxon>Pseudomonadati</taxon>
        <taxon>Pseudomonadota</taxon>
        <taxon>Gammaproteobacteria</taxon>
        <taxon>Steroidobacterales</taxon>
        <taxon>Steroidobacteraceae</taxon>
        <taxon>Steroidobacter</taxon>
    </lineage>
</organism>
<evidence type="ECO:0000256" key="1">
    <source>
        <dbReference type="ARBA" id="ARBA00023125"/>
    </source>
</evidence>
<name>A0A829Y7K7_9GAMM</name>